<keyword evidence="1" id="KW-0732">Signal</keyword>
<sequence>MKTFIIILSSILISSSTVFGQNVLKGTVQNTDHNPLPFCAISVSQKDSTEHYITSKITDSLGNFTIEVPAVGKYLVRATAVGYADQVIEITTGASGNFYLSHDAHQLSDVSVTAKKPLIERKPDRLVMNIENNPLATGKSSMEAIGLAPGVLVRDGQIMVNGMTGTRVMVNGKLLKLSGDDLTNYLTSLRSDEIESIQIIAHPPAEYDAEGSGGLINIILKKQTQLGLNGSVYGNYAQGKYPETSQGAQLNFKKGKLGLFASYAYNWEKGFNKLNQTRSFPDDGIYSAQNRGISWDKNQRIHTGATFDISQKQYLAIDYTGSFSNDVEQFKATTLINYPDDPSHNSTSKGYFPSNYRSDYNDIGLNYQITTDTLGSSFTLLSDYTLNHGQSNNEANSSFYDNNNQFVNDTTFKNQTPSKAKIFTADGKFKKIFKNGSSLGFGSKVSITTIHNAAFFSYLDQNNWQANEDQNFIYNYKENIVAGYANYNGHLLGMDIQLGLRGENTSLTGTLSDTAGIQKNPKSYFSLFPSIYLVKQLNKEGTNSLNISYNRRLNRPGFSSLNPHISYIDNYTSGRGNPYLTPEFTNSYELSYTLHNKYIFTAAYTDSKDVINNAIIPEKNDPEKMTQQPINSGATKIWMFTAFVPVQITKWWMTQNTLQLSNQHAIAEAFDLQENIAMLQSSQIFQLGKGYSVSASAYYLNKIIFANAVLHHLFNTDLAIQKKFFNNKLTVKLAGGDIFGTSKVKGKFFYNDFRLNFDQLQQKQKITFGLTYNFNLGKAFKAKAIQSSNAEEKSRLK</sequence>
<accession>A0A1H3WJH6</accession>
<proteinExistence type="predicted"/>
<dbReference type="OrthoDB" id="905812at2"/>
<dbReference type="EMBL" id="FNQY01000003">
    <property type="protein sequence ID" value="SDZ87273.1"/>
    <property type="molecule type" value="Genomic_DNA"/>
</dbReference>
<evidence type="ECO:0000313" key="4">
    <source>
        <dbReference type="Proteomes" id="UP000199041"/>
    </source>
</evidence>
<dbReference type="Gene3D" id="2.170.130.10">
    <property type="entry name" value="TonB-dependent receptor, plug domain"/>
    <property type="match status" value="1"/>
</dbReference>
<reference evidence="3 4" key="1">
    <citation type="submission" date="2016-10" db="EMBL/GenBank/DDBJ databases">
        <authorList>
            <person name="de Groot N.N."/>
        </authorList>
    </citation>
    <scope>NUCLEOTIDE SEQUENCE [LARGE SCALE GENOMIC DNA]</scope>
    <source>
        <strain evidence="3 4">Vu-144</strain>
    </source>
</reference>
<dbReference type="InterPro" id="IPR041700">
    <property type="entry name" value="OMP_b-brl_3"/>
</dbReference>
<dbReference type="Pfam" id="PF13620">
    <property type="entry name" value="CarboxypepD_reg"/>
    <property type="match status" value="1"/>
</dbReference>
<dbReference type="GO" id="GO:0004180">
    <property type="term" value="F:carboxypeptidase activity"/>
    <property type="evidence" value="ECO:0007669"/>
    <property type="project" value="UniProtKB-KW"/>
</dbReference>
<dbReference type="RefSeq" id="WP_091393842.1">
    <property type="nucleotide sequence ID" value="NZ_FNQY01000003.1"/>
</dbReference>
<evidence type="ECO:0000259" key="2">
    <source>
        <dbReference type="Pfam" id="PF14905"/>
    </source>
</evidence>
<keyword evidence="3" id="KW-0121">Carboxypeptidase</keyword>
<keyword evidence="3" id="KW-0378">Hydrolase</keyword>
<dbReference type="InterPro" id="IPR008969">
    <property type="entry name" value="CarboxyPept-like_regulatory"/>
</dbReference>
<keyword evidence="3" id="KW-0645">Protease</keyword>
<evidence type="ECO:0000313" key="3">
    <source>
        <dbReference type="EMBL" id="SDZ87273.1"/>
    </source>
</evidence>
<dbReference type="SUPFAM" id="SSF56935">
    <property type="entry name" value="Porins"/>
    <property type="match status" value="1"/>
</dbReference>
<dbReference type="SUPFAM" id="SSF49464">
    <property type="entry name" value="Carboxypeptidase regulatory domain-like"/>
    <property type="match status" value="1"/>
</dbReference>
<dbReference type="InterPro" id="IPR037066">
    <property type="entry name" value="Plug_dom_sf"/>
</dbReference>
<gene>
    <name evidence="3" type="ORF">SAMN05192529_10379</name>
</gene>
<dbReference type="STRING" id="551991.SAMN05192529_10379"/>
<keyword evidence="4" id="KW-1185">Reference proteome</keyword>
<name>A0A1H3WJH6_9BACT</name>
<dbReference type="Proteomes" id="UP000199041">
    <property type="component" value="Unassembled WGS sequence"/>
</dbReference>
<protein>
    <submittedName>
        <fullName evidence="3">Carboxypeptidase regulatory-like domain-containing protein</fullName>
    </submittedName>
</protein>
<dbReference type="AlphaFoldDB" id="A0A1H3WJH6"/>
<dbReference type="Pfam" id="PF14905">
    <property type="entry name" value="OMP_b-brl_3"/>
    <property type="match status" value="1"/>
</dbReference>
<evidence type="ECO:0000256" key="1">
    <source>
        <dbReference type="SAM" id="SignalP"/>
    </source>
</evidence>
<feature type="chain" id="PRO_5011444948" evidence="1">
    <location>
        <begin position="21"/>
        <end position="797"/>
    </location>
</feature>
<feature type="signal peptide" evidence="1">
    <location>
        <begin position="1"/>
        <end position="20"/>
    </location>
</feature>
<organism evidence="3 4">
    <name type="scientific">Arachidicoccus rhizosphaerae</name>
    <dbReference type="NCBI Taxonomy" id="551991"/>
    <lineage>
        <taxon>Bacteria</taxon>
        <taxon>Pseudomonadati</taxon>
        <taxon>Bacteroidota</taxon>
        <taxon>Chitinophagia</taxon>
        <taxon>Chitinophagales</taxon>
        <taxon>Chitinophagaceae</taxon>
        <taxon>Arachidicoccus</taxon>
    </lineage>
</organism>
<feature type="domain" description="Outer membrane protein beta-barrel" evidence="2">
    <location>
        <begin position="370"/>
        <end position="772"/>
    </location>
</feature>
<dbReference type="Gene3D" id="2.60.40.1120">
    <property type="entry name" value="Carboxypeptidase-like, regulatory domain"/>
    <property type="match status" value="1"/>
</dbReference>